<dbReference type="PANTHER" id="PTHR17616">
    <property type="entry name" value="YES-ASSOCIATED PROTEIN YAP1 FAMILY MEMBER"/>
    <property type="match status" value="1"/>
</dbReference>
<keyword evidence="5" id="KW-0010">Activator</keyword>
<evidence type="ECO:0000256" key="8">
    <source>
        <dbReference type="ARBA" id="ARBA00038057"/>
    </source>
</evidence>
<dbReference type="GO" id="GO:0005737">
    <property type="term" value="C:cytoplasm"/>
    <property type="evidence" value="ECO:0007669"/>
    <property type="project" value="UniProtKB-SubCell"/>
</dbReference>
<keyword evidence="3" id="KW-0963">Cytoplasm</keyword>
<name>A0AAN8WI56_HALRR</name>
<feature type="domain" description="WW" evidence="10">
    <location>
        <begin position="157"/>
        <end position="184"/>
    </location>
</feature>
<comment type="subcellular location">
    <subcellularLocation>
        <location evidence="2">Cytoplasm</location>
    </subcellularLocation>
    <subcellularLocation>
        <location evidence="1">Nucleus</location>
    </subcellularLocation>
</comment>
<proteinExistence type="inferred from homology"/>
<evidence type="ECO:0000256" key="5">
    <source>
        <dbReference type="ARBA" id="ARBA00023159"/>
    </source>
</evidence>
<dbReference type="InterPro" id="IPR053819">
    <property type="entry name" value="TEADIR3_omega_loop"/>
</dbReference>
<evidence type="ECO:0000256" key="9">
    <source>
        <dbReference type="SAM" id="MobiDB-lite"/>
    </source>
</evidence>
<dbReference type="InterPro" id="IPR036020">
    <property type="entry name" value="WW_dom_sf"/>
</dbReference>
<evidence type="ECO:0000256" key="6">
    <source>
        <dbReference type="ARBA" id="ARBA00023163"/>
    </source>
</evidence>
<dbReference type="PANTHER" id="PTHR17616:SF8">
    <property type="entry name" value="TRANSCRIPTIONAL COACTIVATOR YORKIE"/>
    <property type="match status" value="1"/>
</dbReference>
<dbReference type="InterPro" id="IPR051583">
    <property type="entry name" value="YAP1"/>
</dbReference>
<gene>
    <name evidence="11" type="primary">YAP1</name>
    <name evidence="11" type="ORF">SK128_015775</name>
</gene>
<dbReference type="GO" id="GO:0035329">
    <property type="term" value="P:hippo signaling"/>
    <property type="evidence" value="ECO:0007669"/>
    <property type="project" value="TreeGrafter"/>
</dbReference>
<dbReference type="AlphaFoldDB" id="A0AAN8WI56"/>
<dbReference type="GO" id="GO:0005634">
    <property type="term" value="C:nucleus"/>
    <property type="evidence" value="ECO:0007669"/>
    <property type="project" value="UniProtKB-SubCell"/>
</dbReference>
<dbReference type="EMBL" id="JAXCGZ010023332">
    <property type="protein sequence ID" value="KAK7013357.1"/>
    <property type="molecule type" value="Genomic_DNA"/>
</dbReference>
<keyword evidence="11" id="KW-0238">DNA-binding</keyword>
<keyword evidence="12" id="KW-1185">Reference proteome</keyword>
<keyword evidence="4" id="KW-0805">Transcription regulation</keyword>
<reference evidence="11 12" key="1">
    <citation type="submission" date="2023-11" db="EMBL/GenBank/DDBJ databases">
        <title>Halocaridina rubra genome assembly.</title>
        <authorList>
            <person name="Smith C."/>
        </authorList>
    </citation>
    <scope>NUCLEOTIDE SEQUENCE [LARGE SCALE GENOMIC DNA]</scope>
    <source>
        <strain evidence="11">EP-1</strain>
        <tissue evidence="11">Whole</tissue>
    </source>
</reference>
<dbReference type="Pfam" id="PF15238">
    <property type="entry name" value="TEADIR3"/>
    <property type="match status" value="1"/>
</dbReference>
<dbReference type="GO" id="GO:0003713">
    <property type="term" value="F:transcription coactivator activity"/>
    <property type="evidence" value="ECO:0007669"/>
    <property type="project" value="TreeGrafter"/>
</dbReference>
<feature type="region of interest" description="Disordered" evidence="9">
    <location>
        <begin position="58"/>
        <end position="129"/>
    </location>
</feature>
<evidence type="ECO:0000313" key="12">
    <source>
        <dbReference type="Proteomes" id="UP001381693"/>
    </source>
</evidence>
<sequence length="184" mass="19601">MASSNKEDSPLSMEQRGNQVVHVRADSDSELQALFEVVLKPSSQVPLQKPFKMRNLPASFFTPPAHRQSPAPTVTHSREGSADSTFGGGVGAPGGGGGGGSGGGLRVSGAMSPNQAPQHFRHHSSPASLQQTFAVAQQQQQVAHLKQQSYDLGDDMGALPPGWEQARTPQGQIYYLKLRESRDS</sequence>
<evidence type="ECO:0000256" key="7">
    <source>
        <dbReference type="ARBA" id="ARBA00023242"/>
    </source>
</evidence>
<evidence type="ECO:0000256" key="2">
    <source>
        <dbReference type="ARBA" id="ARBA00004496"/>
    </source>
</evidence>
<dbReference type="CDD" id="cd00201">
    <property type="entry name" value="WW"/>
    <property type="match status" value="1"/>
</dbReference>
<dbReference type="GO" id="GO:0003677">
    <property type="term" value="F:DNA binding"/>
    <property type="evidence" value="ECO:0007669"/>
    <property type="project" value="UniProtKB-KW"/>
</dbReference>
<dbReference type="Gene3D" id="2.20.70.10">
    <property type="match status" value="1"/>
</dbReference>
<evidence type="ECO:0000256" key="4">
    <source>
        <dbReference type="ARBA" id="ARBA00023015"/>
    </source>
</evidence>
<accession>A0AAN8WI56</accession>
<dbReference type="SUPFAM" id="SSF51045">
    <property type="entry name" value="WW domain"/>
    <property type="match status" value="1"/>
</dbReference>
<comment type="caution">
    <text evidence="11">The sequence shown here is derived from an EMBL/GenBank/DDBJ whole genome shotgun (WGS) entry which is preliminary data.</text>
</comment>
<keyword evidence="7" id="KW-0539">Nucleus</keyword>
<dbReference type="Proteomes" id="UP001381693">
    <property type="component" value="Unassembled WGS sequence"/>
</dbReference>
<feature type="compositionally biased region" description="Gly residues" evidence="9">
    <location>
        <begin position="86"/>
        <end position="106"/>
    </location>
</feature>
<dbReference type="PROSITE" id="PS50020">
    <property type="entry name" value="WW_DOMAIN_2"/>
    <property type="match status" value="1"/>
</dbReference>
<dbReference type="InterPro" id="IPR001202">
    <property type="entry name" value="WW_dom"/>
</dbReference>
<evidence type="ECO:0000313" key="11">
    <source>
        <dbReference type="EMBL" id="KAK7013357.1"/>
    </source>
</evidence>
<dbReference type="Gene3D" id="6.20.430.10">
    <property type="match status" value="1"/>
</dbReference>
<protein>
    <submittedName>
        <fullName evidence="11">DNA-binding transcription factor yap1</fullName>
    </submittedName>
</protein>
<evidence type="ECO:0000256" key="3">
    <source>
        <dbReference type="ARBA" id="ARBA00022490"/>
    </source>
</evidence>
<dbReference type="GO" id="GO:0045944">
    <property type="term" value="P:positive regulation of transcription by RNA polymerase II"/>
    <property type="evidence" value="ECO:0007669"/>
    <property type="project" value="TreeGrafter"/>
</dbReference>
<comment type="similarity">
    <text evidence="8">Belongs to the YAP1 family.</text>
</comment>
<evidence type="ECO:0000256" key="1">
    <source>
        <dbReference type="ARBA" id="ARBA00004123"/>
    </source>
</evidence>
<organism evidence="11 12">
    <name type="scientific">Halocaridina rubra</name>
    <name type="common">Hawaiian red shrimp</name>
    <dbReference type="NCBI Taxonomy" id="373956"/>
    <lineage>
        <taxon>Eukaryota</taxon>
        <taxon>Metazoa</taxon>
        <taxon>Ecdysozoa</taxon>
        <taxon>Arthropoda</taxon>
        <taxon>Crustacea</taxon>
        <taxon>Multicrustacea</taxon>
        <taxon>Malacostraca</taxon>
        <taxon>Eumalacostraca</taxon>
        <taxon>Eucarida</taxon>
        <taxon>Decapoda</taxon>
        <taxon>Pleocyemata</taxon>
        <taxon>Caridea</taxon>
        <taxon>Atyoidea</taxon>
        <taxon>Atyidae</taxon>
        <taxon>Halocaridina</taxon>
    </lineage>
</organism>
<keyword evidence="6" id="KW-0804">Transcription</keyword>
<evidence type="ECO:0000259" key="10">
    <source>
        <dbReference type="PROSITE" id="PS50020"/>
    </source>
</evidence>